<dbReference type="AlphaFoldDB" id="A0A368R0Z7"/>
<feature type="compositionally biased region" description="Polar residues" evidence="1">
    <location>
        <begin position="34"/>
        <end position="47"/>
    </location>
</feature>
<accession>A0A368R0Z7</accession>
<gene>
    <name evidence="2" type="ORF">SETIT_5G039600v2</name>
</gene>
<dbReference type="EMBL" id="CM003532">
    <property type="protein sequence ID" value="RCV23869.1"/>
    <property type="molecule type" value="Genomic_DNA"/>
</dbReference>
<feature type="compositionally biased region" description="Basic and acidic residues" evidence="1">
    <location>
        <begin position="22"/>
        <end position="33"/>
    </location>
</feature>
<evidence type="ECO:0000256" key="1">
    <source>
        <dbReference type="SAM" id="MobiDB-lite"/>
    </source>
</evidence>
<feature type="region of interest" description="Disordered" evidence="1">
    <location>
        <begin position="76"/>
        <end position="122"/>
    </location>
</feature>
<feature type="region of interest" description="Disordered" evidence="1">
    <location>
        <begin position="1"/>
        <end position="48"/>
    </location>
</feature>
<feature type="compositionally biased region" description="Low complexity" evidence="1">
    <location>
        <begin position="76"/>
        <end position="87"/>
    </location>
</feature>
<organism evidence="2">
    <name type="scientific">Setaria italica</name>
    <name type="common">Foxtail millet</name>
    <name type="synonym">Panicum italicum</name>
    <dbReference type="NCBI Taxonomy" id="4555"/>
    <lineage>
        <taxon>Eukaryota</taxon>
        <taxon>Viridiplantae</taxon>
        <taxon>Streptophyta</taxon>
        <taxon>Embryophyta</taxon>
        <taxon>Tracheophyta</taxon>
        <taxon>Spermatophyta</taxon>
        <taxon>Magnoliopsida</taxon>
        <taxon>Liliopsida</taxon>
        <taxon>Poales</taxon>
        <taxon>Poaceae</taxon>
        <taxon>PACMAD clade</taxon>
        <taxon>Panicoideae</taxon>
        <taxon>Panicodae</taxon>
        <taxon>Paniceae</taxon>
        <taxon>Cenchrinae</taxon>
        <taxon>Setaria</taxon>
    </lineage>
</organism>
<feature type="compositionally biased region" description="Low complexity" evidence="1">
    <location>
        <begin position="102"/>
        <end position="122"/>
    </location>
</feature>
<sequence length="188" mass="19438">MTPVLGPNLLGVNSNHRSSMVTEKDPHESREPSTKLSWASPSVSSCPPQRIEVCGVRRVSSSDGSSSVTGVWGVRRVSSSDGSSSVTECTSPSAATAPRGISLSRVTRSSSSSSHGPPKSASYIAARSTSSCFCCRSPERTPAAAASTCIGYEPVGSCSCRSSGRSPMASKKSSVRWSSSSSIIISMP</sequence>
<reference evidence="2" key="1">
    <citation type="journal article" date="2012" name="Nat. Biotechnol.">
        <title>Reference genome sequence of the model plant Setaria.</title>
        <authorList>
            <person name="Bennetzen J.L."/>
            <person name="Schmutz J."/>
            <person name="Wang H."/>
            <person name="Percifield R."/>
            <person name="Hawkins J."/>
            <person name="Pontaroli A.C."/>
            <person name="Estep M."/>
            <person name="Feng L."/>
            <person name="Vaughn J.N."/>
            <person name="Grimwood J."/>
            <person name="Jenkins J."/>
            <person name="Barry K."/>
            <person name="Lindquist E."/>
            <person name="Hellsten U."/>
            <person name="Deshpande S."/>
            <person name="Wang X."/>
            <person name="Wu X."/>
            <person name="Mitros T."/>
            <person name="Triplett J."/>
            <person name="Yang X."/>
            <person name="Ye C.Y."/>
            <person name="Mauro-Herrera M."/>
            <person name="Wang L."/>
            <person name="Li P."/>
            <person name="Sharma M."/>
            <person name="Sharma R."/>
            <person name="Ronald P.C."/>
            <person name="Panaud O."/>
            <person name="Kellogg E.A."/>
            <person name="Brutnell T.P."/>
            <person name="Doust A.N."/>
            <person name="Tuskan G.A."/>
            <person name="Rokhsar D."/>
            <person name="Devos K.M."/>
        </authorList>
    </citation>
    <scope>NUCLEOTIDE SEQUENCE [LARGE SCALE GENOMIC DNA]</scope>
    <source>
        <strain evidence="2">Yugu1</strain>
    </source>
</reference>
<reference evidence="2" key="2">
    <citation type="submission" date="2015-07" db="EMBL/GenBank/DDBJ databases">
        <authorList>
            <person name="Noorani M."/>
        </authorList>
    </citation>
    <scope>NUCLEOTIDE SEQUENCE</scope>
    <source>
        <strain evidence="2">Yugu1</strain>
    </source>
</reference>
<evidence type="ECO:0000313" key="2">
    <source>
        <dbReference type="EMBL" id="RCV23869.1"/>
    </source>
</evidence>
<proteinExistence type="predicted"/>
<protein>
    <submittedName>
        <fullName evidence="2">Uncharacterized protein</fullName>
    </submittedName>
</protein>
<feature type="compositionally biased region" description="Polar residues" evidence="1">
    <location>
        <begin position="11"/>
        <end position="21"/>
    </location>
</feature>
<name>A0A368R0Z7_SETIT</name>